<dbReference type="PANTHER" id="PTHR11177">
    <property type="entry name" value="CHITINASE"/>
    <property type="match status" value="1"/>
</dbReference>
<evidence type="ECO:0000259" key="2">
    <source>
        <dbReference type="PROSITE" id="PS51910"/>
    </source>
</evidence>
<gene>
    <name evidence="3" type="ORF">LTLLF_124245</name>
</gene>
<dbReference type="GO" id="GO:0005576">
    <property type="term" value="C:extracellular region"/>
    <property type="evidence" value="ECO:0007669"/>
    <property type="project" value="TreeGrafter"/>
</dbReference>
<feature type="domain" description="GH18" evidence="2">
    <location>
        <begin position="1"/>
        <end position="173"/>
    </location>
</feature>
<name>A0A8J6GU24_MICOH</name>
<dbReference type="GO" id="GO:0006032">
    <property type="term" value="P:chitin catabolic process"/>
    <property type="evidence" value="ECO:0007669"/>
    <property type="project" value="TreeGrafter"/>
</dbReference>
<dbReference type="AlphaFoldDB" id="A0A8J6GU24"/>
<dbReference type="InterPro" id="IPR001223">
    <property type="entry name" value="Glyco_hydro18_cat"/>
</dbReference>
<dbReference type="SUPFAM" id="SSF54556">
    <property type="entry name" value="Chitinase insertion domain"/>
    <property type="match status" value="1"/>
</dbReference>
<dbReference type="EMBL" id="JAATJU010019064">
    <property type="protein sequence ID" value="KAH0516838.1"/>
    <property type="molecule type" value="Genomic_DNA"/>
</dbReference>
<accession>A0A8J6GU24</accession>
<dbReference type="SUPFAM" id="SSF51445">
    <property type="entry name" value="(Trans)glycosidases"/>
    <property type="match status" value="1"/>
</dbReference>
<evidence type="ECO:0000313" key="4">
    <source>
        <dbReference type="Proteomes" id="UP000710432"/>
    </source>
</evidence>
<dbReference type="Gene3D" id="3.20.20.80">
    <property type="entry name" value="Glycosidases"/>
    <property type="match status" value="2"/>
</dbReference>
<dbReference type="PROSITE" id="PS51910">
    <property type="entry name" value="GH18_2"/>
    <property type="match status" value="1"/>
</dbReference>
<dbReference type="PANTHER" id="PTHR11177:SF188">
    <property type="entry name" value="ACIDIC MAMMALIAN CHITINASE"/>
    <property type="match status" value="1"/>
</dbReference>
<dbReference type="InterPro" id="IPR029070">
    <property type="entry name" value="Chitinase_insertion_sf"/>
</dbReference>
<sequence>YLDHIHVMTCDLHGSWDGYTGENSPLYKYPTDTGSNAYLNVEYAMNSWKNNGVPDEKLIVGFPEYGHNFLLSNPSNNRIGAPTSGAGPAGPYTREAGFWAYYEICSFLRNGATEVWDATREVPYAYKDNKWVGYDNVRSFNVKTQWLKQNNFGVAMIWAIDLTCDLHGSWDGYTGENSPLYKYPTDTGSNAYLNVVRPYRNTDWG</sequence>
<reference evidence="3" key="1">
    <citation type="submission" date="2020-03" db="EMBL/GenBank/DDBJ databases">
        <title>Studies in the Genomics of Life Span.</title>
        <authorList>
            <person name="Glass D."/>
        </authorList>
    </citation>
    <scope>NUCLEOTIDE SEQUENCE</scope>
    <source>
        <strain evidence="3">LTLLF</strain>
        <tissue evidence="3">Muscle</tissue>
    </source>
</reference>
<dbReference type="SMART" id="SM00636">
    <property type="entry name" value="Glyco_18"/>
    <property type="match status" value="1"/>
</dbReference>
<dbReference type="Gene3D" id="3.10.50.10">
    <property type="match status" value="1"/>
</dbReference>
<dbReference type="Proteomes" id="UP000710432">
    <property type="component" value="Unassembled WGS sequence"/>
</dbReference>
<proteinExistence type="predicted"/>
<keyword evidence="1" id="KW-1015">Disulfide bond</keyword>
<organism evidence="3 4">
    <name type="scientific">Microtus ochrogaster</name>
    <name type="common">Prairie vole</name>
    <dbReference type="NCBI Taxonomy" id="79684"/>
    <lineage>
        <taxon>Eukaryota</taxon>
        <taxon>Metazoa</taxon>
        <taxon>Chordata</taxon>
        <taxon>Craniata</taxon>
        <taxon>Vertebrata</taxon>
        <taxon>Euteleostomi</taxon>
        <taxon>Mammalia</taxon>
        <taxon>Eutheria</taxon>
        <taxon>Euarchontoglires</taxon>
        <taxon>Glires</taxon>
        <taxon>Rodentia</taxon>
        <taxon>Myomorpha</taxon>
        <taxon>Muroidea</taxon>
        <taxon>Cricetidae</taxon>
        <taxon>Arvicolinae</taxon>
        <taxon>Microtus</taxon>
    </lineage>
</organism>
<dbReference type="FunFam" id="3.10.50.10:FF:000001">
    <property type="entry name" value="Chitinase 3-like 1"/>
    <property type="match status" value="1"/>
</dbReference>
<comment type="caution">
    <text evidence="3">The sequence shown here is derived from an EMBL/GenBank/DDBJ whole genome shotgun (WGS) entry which is preliminary data.</text>
</comment>
<dbReference type="GO" id="GO:0008061">
    <property type="term" value="F:chitin binding"/>
    <property type="evidence" value="ECO:0007669"/>
    <property type="project" value="InterPro"/>
</dbReference>
<protein>
    <submittedName>
        <fullName evidence="3">Acidic mammalian chitinase</fullName>
    </submittedName>
</protein>
<evidence type="ECO:0000313" key="3">
    <source>
        <dbReference type="EMBL" id="KAH0516838.1"/>
    </source>
</evidence>
<feature type="non-terminal residue" evidence="3">
    <location>
        <position position="1"/>
    </location>
</feature>
<evidence type="ECO:0000256" key="1">
    <source>
        <dbReference type="ARBA" id="ARBA00023157"/>
    </source>
</evidence>
<dbReference type="InterPro" id="IPR017853">
    <property type="entry name" value="GH"/>
</dbReference>
<dbReference type="InterPro" id="IPR050314">
    <property type="entry name" value="Glycosyl_Hydrlase_18"/>
</dbReference>
<dbReference type="GO" id="GO:0004568">
    <property type="term" value="F:chitinase activity"/>
    <property type="evidence" value="ECO:0007669"/>
    <property type="project" value="TreeGrafter"/>
</dbReference>
<dbReference type="Pfam" id="PF00704">
    <property type="entry name" value="Glyco_hydro_18"/>
    <property type="match status" value="1"/>
</dbReference>
<dbReference type="InterPro" id="IPR011583">
    <property type="entry name" value="Chitinase_II/V-like_cat"/>
</dbReference>
<dbReference type="GO" id="GO:0005975">
    <property type="term" value="P:carbohydrate metabolic process"/>
    <property type="evidence" value="ECO:0007669"/>
    <property type="project" value="InterPro"/>
</dbReference>